<dbReference type="Proteomes" id="UP000248021">
    <property type="component" value="Unassembled WGS sequence"/>
</dbReference>
<protein>
    <submittedName>
        <fullName evidence="11">Mono/diheme cytochrome c family protein</fullName>
    </submittedName>
</protein>
<feature type="domain" description="Cytochrome c" evidence="10">
    <location>
        <begin position="188"/>
        <end position="298"/>
    </location>
</feature>
<dbReference type="PANTHER" id="PTHR35008:SF8">
    <property type="entry name" value="ALCOHOL DEHYDROGENASE CYTOCHROME C SUBUNIT"/>
    <property type="match status" value="1"/>
</dbReference>
<evidence type="ECO:0000256" key="6">
    <source>
        <dbReference type="ARBA" id="ARBA00022737"/>
    </source>
</evidence>
<dbReference type="AlphaFoldDB" id="A0A2V3TX25"/>
<dbReference type="InterPro" id="IPR014353">
    <property type="entry name" value="Membr-bd_ADH_cyt_c"/>
</dbReference>
<keyword evidence="5" id="KW-0732">Signal</keyword>
<evidence type="ECO:0000256" key="1">
    <source>
        <dbReference type="ARBA" id="ARBA00004236"/>
    </source>
</evidence>
<sequence>MKRLLSGLILLAIIGAGGFWVLTSPRWQSQDIGPIPTDAPDLDNGRSLFMAADCMGCHATPGQDDKLRLGGGLAMTFGFGTFHVPNISPDTRDGIGNWTVEQFARAMHAGEDPDGRHLYPAFPYASFQRMTARDLRDLFAFIKTLPPVEGQAPGHDLKFPYAIRRGVGFWKILYLDGEVFKPDPQRSASWNRGAYLVEAVAHCAECHSPRDALGGIVADRRFAGGPHPEGRGYVPNITPDEATGIGKWSKEELVELLTTGFTPTFDSVGGSMAAVVAGTSQLSAADREAMAEYILSLPPRTATPRAN</sequence>
<dbReference type="Pfam" id="PF00034">
    <property type="entry name" value="Cytochrom_C"/>
    <property type="match status" value="1"/>
</dbReference>
<keyword evidence="12" id="KW-1185">Reference proteome</keyword>
<dbReference type="Pfam" id="PF13442">
    <property type="entry name" value="Cytochrome_CBB3"/>
    <property type="match status" value="1"/>
</dbReference>
<evidence type="ECO:0000256" key="2">
    <source>
        <dbReference type="ARBA" id="ARBA00022475"/>
    </source>
</evidence>
<dbReference type="OrthoDB" id="9811281at2"/>
<dbReference type="GO" id="GO:0005886">
    <property type="term" value="C:plasma membrane"/>
    <property type="evidence" value="ECO:0007669"/>
    <property type="project" value="UniProtKB-SubCell"/>
</dbReference>
<keyword evidence="8" id="KW-0472">Membrane</keyword>
<keyword evidence="4 9" id="KW-0479">Metal-binding</keyword>
<gene>
    <name evidence="11" type="ORF">C7450_11435</name>
</gene>
<name>A0A2V3TX25_9HYPH</name>
<dbReference type="EMBL" id="QJJK01000014">
    <property type="protein sequence ID" value="PXW53159.1"/>
    <property type="molecule type" value="Genomic_DNA"/>
</dbReference>
<evidence type="ECO:0000259" key="10">
    <source>
        <dbReference type="PROSITE" id="PS51007"/>
    </source>
</evidence>
<dbReference type="RefSeq" id="WP_110377691.1">
    <property type="nucleotide sequence ID" value="NZ_JAHBRY010000001.1"/>
</dbReference>
<keyword evidence="7 9" id="KW-0408">Iron</keyword>
<evidence type="ECO:0000256" key="7">
    <source>
        <dbReference type="ARBA" id="ARBA00023004"/>
    </source>
</evidence>
<organism evidence="11 12">
    <name type="scientific">Chelatococcus asaccharovorans</name>
    <dbReference type="NCBI Taxonomy" id="28210"/>
    <lineage>
        <taxon>Bacteria</taxon>
        <taxon>Pseudomonadati</taxon>
        <taxon>Pseudomonadota</taxon>
        <taxon>Alphaproteobacteria</taxon>
        <taxon>Hyphomicrobiales</taxon>
        <taxon>Chelatococcaceae</taxon>
        <taxon>Chelatococcus</taxon>
    </lineage>
</organism>
<dbReference type="GO" id="GO:0020037">
    <property type="term" value="F:heme binding"/>
    <property type="evidence" value="ECO:0007669"/>
    <property type="project" value="InterPro"/>
</dbReference>
<evidence type="ECO:0000256" key="3">
    <source>
        <dbReference type="ARBA" id="ARBA00022617"/>
    </source>
</evidence>
<dbReference type="InterPro" id="IPR036909">
    <property type="entry name" value="Cyt_c-like_dom_sf"/>
</dbReference>
<evidence type="ECO:0000313" key="11">
    <source>
        <dbReference type="EMBL" id="PXW53159.1"/>
    </source>
</evidence>
<comment type="subcellular location">
    <subcellularLocation>
        <location evidence="1">Cell membrane</location>
    </subcellularLocation>
</comment>
<comment type="caution">
    <text evidence="11">The sequence shown here is derived from an EMBL/GenBank/DDBJ whole genome shotgun (WGS) entry which is preliminary data.</text>
</comment>
<evidence type="ECO:0000256" key="4">
    <source>
        <dbReference type="ARBA" id="ARBA00022723"/>
    </source>
</evidence>
<dbReference type="Gene3D" id="1.10.760.10">
    <property type="entry name" value="Cytochrome c-like domain"/>
    <property type="match status" value="2"/>
</dbReference>
<dbReference type="SUPFAM" id="SSF46626">
    <property type="entry name" value="Cytochrome c"/>
    <property type="match status" value="2"/>
</dbReference>
<evidence type="ECO:0000256" key="8">
    <source>
        <dbReference type="ARBA" id="ARBA00023136"/>
    </source>
</evidence>
<dbReference type="InterPro" id="IPR009056">
    <property type="entry name" value="Cyt_c-like_dom"/>
</dbReference>
<dbReference type="PROSITE" id="PS51007">
    <property type="entry name" value="CYTC"/>
    <property type="match status" value="2"/>
</dbReference>
<evidence type="ECO:0000256" key="9">
    <source>
        <dbReference type="PROSITE-ProRule" id="PRU00433"/>
    </source>
</evidence>
<keyword evidence="6" id="KW-0677">Repeat</keyword>
<accession>A0A2V3TX25</accession>
<dbReference type="PANTHER" id="PTHR35008">
    <property type="entry name" value="BLL4482 PROTEIN-RELATED"/>
    <property type="match status" value="1"/>
</dbReference>
<keyword evidence="2" id="KW-1003">Cell membrane</keyword>
<reference evidence="11 12" key="1">
    <citation type="submission" date="2018-05" db="EMBL/GenBank/DDBJ databases">
        <title>Genomic Encyclopedia of Type Strains, Phase IV (KMG-IV): sequencing the most valuable type-strain genomes for metagenomic binning, comparative biology and taxonomic classification.</title>
        <authorList>
            <person name="Goeker M."/>
        </authorList>
    </citation>
    <scope>NUCLEOTIDE SEQUENCE [LARGE SCALE GENOMIC DNA]</scope>
    <source>
        <strain evidence="11 12">DSM 6462</strain>
    </source>
</reference>
<dbReference type="GO" id="GO:0009055">
    <property type="term" value="F:electron transfer activity"/>
    <property type="evidence" value="ECO:0007669"/>
    <property type="project" value="InterPro"/>
</dbReference>
<dbReference type="InterPro" id="IPR051459">
    <property type="entry name" value="Cytochrome_c-type_DH"/>
</dbReference>
<dbReference type="PIRSF" id="PIRSF000018">
    <property type="entry name" value="Mb_ADH_cyt_c"/>
    <property type="match status" value="1"/>
</dbReference>
<dbReference type="GO" id="GO:0005506">
    <property type="term" value="F:iron ion binding"/>
    <property type="evidence" value="ECO:0007669"/>
    <property type="project" value="InterPro"/>
</dbReference>
<evidence type="ECO:0000256" key="5">
    <source>
        <dbReference type="ARBA" id="ARBA00022729"/>
    </source>
</evidence>
<feature type="domain" description="Cytochrome c" evidence="10">
    <location>
        <begin position="40"/>
        <end position="146"/>
    </location>
</feature>
<dbReference type="GO" id="GO:0016614">
    <property type="term" value="F:oxidoreductase activity, acting on CH-OH group of donors"/>
    <property type="evidence" value="ECO:0007669"/>
    <property type="project" value="InterPro"/>
</dbReference>
<evidence type="ECO:0000313" key="12">
    <source>
        <dbReference type="Proteomes" id="UP000248021"/>
    </source>
</evidence>
<proteinExistence type="predicted"/>
<keyword evidence="3 9" id="KW-0349">Heme</keyword>